<dbReference type="EMBL" id="FMWP01000012">
    <property type="protein sequence ID" value="SCZ88086.1"/>
    <property type="molecule type" value="Genomic_DNA"/>
</dbReference>
<evidence type="ECO:0000313" key="3">
    <source>
        <dbReference type="Proteomes" id="UP000249723"/>
    </source>
</evidence>
<keyword evidence="3" id="KW-1185">Reference proteome</keyword>
<evidence type="ECO:0000313" key="2">
    <source>
        <dbReference type="EMBL" id="SCZ88086.1"/>
    </source>
</evidence>
<proteinExistence type="predicted"/>
<feature type="chain" id="PRO_5030060030" evidence="1">
    <location>
        <begin position="20"/>
        <end position="160"/>
    </location>
</feature>
<dbReference type="Proteomes" id="UP000249723">
    <property type="component" value="Unassembled WGS sequence"/>
</dbReference>
<accession>A0A2X0KJJ0</accession>
<feature type="signal peptide" evidence="1">
    <location>
        <begin position="1"/>
        <end position="19"/>
    </location>
</feature>
<name>A0A2X0KJJ0_9BASI</name>
<reference evidence="3" key="1">
    <citation type="submission" date="2016-10" db="EMBL/GenBank/DDBJ databases">
        <authorList>
            <person name="Jeantristanb JTB J.-T."/>
            <person name="Ricardo R."/>
        </authorList>
    </citation>
    <scope>NUCLEOTIDE SEQUENCE [LARGE SCALE GENOMIC DNA]</scope>
</reference>
<organism evidence="2 3">
    <name type="scientific">Microbotryum saponariae</name>
    <dbReference type="NCBI Taxonomy" id="289078"/>
    <lineage>
        <taxon>Eukaryota</taxon>
        <taxon>Fungi</taxon>
        <taxon>Dikarya</taxon>
        <taxon>Basidiomycota</taxon>
        <taxon>Pucciniomycotina</taxon>
        <taxon>Microbotryomycetes</taxon>
        <taxon>Microbotryales</taxon>
        <taxon>Microbotryaceae</taxon>
        <taxon>Microbotryum</taxon>
    </lineage>
</organism>
<gene>
    <name evidence="2" type="ORF">BZ3500_MVSOF-1268-A1-R1_CHR2-1G04179</name>
</gene>
<dbReference type="AlphaFoldDB" id="A0A2X0KJJ0"/>
<keyword evidence="1" id="KW-0732">Signal</keyword>
<evidence type="ECO:0000256" key="1">
    <source>
        <dbReference type="SAM" id="SignalP"/>
    </source>
</evidence>
<sequence>MRLVFVVALVIVCSTLIAAQQTLKQNQATLSAALKSCRCRQSHKCKLDGDSPGCSTCDKTFDSPCQSASIVAACVNHCIQKHRKFKDRFDCITKDFQTSPSSTSPISCGVFGYSLDAFNSCLLLSKRRPQRAKEALALVSTCNDILNYGPMKTSPPEFDL</sequence>
<protein>
    <submittedName>
        <fullName evidence="2">BZ3500_MvSof-1268-A1-R1_Chr2-1g04179 protein</fullName>
    </submittedName>
</protein>